<dbReference type="AlphaFoldDB" id="A0A1J9QAR4"/>
<gene>
    <name evidence="2" type="ORF">ACJ73_09385</name>
</gene>
<evidence type="ECO:0000256" key="1">
    <source>
        <dbReference type="SAM" id="MobiDB-lite"/>
    </source>
</evidence>
<organism evidence="2 3">
    <name type="scientific">Blastomyces percursus</name>
    <dbReference type="NCBI Taxonomy" id="1658174"/>
    <lineage>
        <taxon>Eukaryota</taxon>
        <taxon>Fungi</taxon>
        <taxon>Dikarya</taxon>
        <taxon>Ascomycota</taxon>
        <taxon>Pezizomycotina</taxon>
        <taxon>Eurotiomycetes</taxon>
        <taxon>Eurotiomycetidae</taxon>
        <taxon>Onygenales</taxon>
        <taxon>Ajellomycetaceae</taxon>
        <taxon>Blastomyces</taxon>
    </lineage>
</organism>
<sequence length="212" mass="22339">MVSSSKVVAGVGDEIAPSTEKRAEVAGALPALEPNVSNDLKAGEGFPNDLNIAGSSTTATTHNNNNKNTAEAENAPPSNDNEEQEKPDTNDDSGEDEETHSIASTNHSTASSASTDISPSTQAQMALLARHVRCTLNEIVAAESSLATVAAHELAETAENLERTTTRILALYMSVCDLFEEGGLERYGGYEMAATIRATIVEYPTIRGRCGI</sequence>
<feature type="region of interest" description="Disordered" evidence="1">
    <location>
        <begin position="1"/>
        <end position="118"/>
    </location>
</feature>
<protein>
    <submittedName>
        <fullName evidence="2">Uncharacterized protein</fullName>
    </submittedName>
</protein>
<name>A0A1J9QAR4_9EURO</name>
<feature type="compositionally biased region" description="Low complexity" evidence="1">
    <location>
        <begin position="57"/>
        <end position="75"/>
    </location>
</feature>
<evidence type="ECO:0000313" key="3">
    <source>
        <dbReference type="Proteomes" id="UP000242791"/>
    </source>
</evidence>
<accession>A0A1J9QAR4</accession>
<keyword evidence="3" id="KW-1185">Reference proteome</keyword>
<dbReference type="OrthoDB" id="4188710at2759"/>
<evidence type="ECO:0000313" key="2">
    <source>
        <dbReference type="EMBL" id="OJD12261.1"/>
    </source>
</evidence>
<comment type="caution">
    <text evidence="2">The sequence shown here is derived from an EMBL/GenBank/DDBJ whole genome shotgun (WGS) entry which is preliminary data.</text>
</comment>
<feature type="compositionally biased region" description="Low complexity" evidence="1">
    <location>
        <begin position="101"/>
        <end position="115"/>
    </location>
</feature>
<dbReference type="Proteomes" id="UP000242791">
    <property type="component" value="Unassembled WGS sequence"/>
</dbReference>
<dbReference type="VEuPathDB" id="FungiDB:ACJ73_09385"/>
<dbReference type="EMBL" id="LGTZ01002620">
    <property type="protein sequence ID" value="OJD12261.1"/>
    <property type="molecule type" value="Genomic_DNA"/>
</dbReference>
<proteinExistence type="predicted"/>
<reference evidence="2 3" key="1">
    <citation type="submission" date="2015-08" db="EMBL/GenBank/DDBJ databases">
        <title>Emmonsia species relationships and genome sequence.</title>
        <authorList>
            <person name="Cuomo C.A."/>
            <person name="Schwartz I.S."/>
            <person name="Kenyon C."/>
            <person name="De Hoog G.S."/>
            <person name="Govender N.P."/>
            <person name="Botha A."/>
            <person name="Moreno L."/>
            <person name="De Vries M."/>
            <person name="Munoz J.F."/>
            <person name="Stielow J.B."/>
        </authorList>
    </citation>
    <scope>NUCLEOTIDE SEQUENCE [LARGE SCALE GENOMIC DNA]</scope>
    <source>
        <strain evidence="2 3">EI222</strain>
    </source>
</reference>